<dbReference type="PROSITE" id="PS00675">
    <property type="entry name" value="SIGMA54_INTERACT_1"/>
    <property type="match status" value="1"/>
</dbReference>
<dbReference type="Pfam" id="PF00072">
    <property type="entry name" value="Response_reg"/>
    <property type="match status" value="1"/>
</dbReference>
<dbReference type="PROSITE" id="PS50110">
    <property type="entry name" value="RESPONSE_REGULATORY"/>
    <property type="match status" value="1"/>
</dbReference>
<dbReference type="InterPro" id="IPR003593">
    <property type="entry name" value="AAA+_ATPase"/>
</dbReference>
<accession>A0A3A4NYV8</accession>
<dbReference type="FunFam" id="3.40.50.2300:FF:000018">
    <property type="entry name" value="DNA-binding transcriptional regulator NtrC"/>
    <property type="match status" value="1"/>
</dbReference>
<dbReference type="Proteomes" id="UP000265882">
    <property type="component" value="Unassembled WGS sequence"/>
</dbReference>
<dbReference type="PROSITE" id="PS50045">
    <property type="entry name" value="SIGMA54_INTERACT_4"/>
    <property type="match status" value="1"/>
</dbReference>
<dbReference type="Gene3D" id="3.40.50.2300">
    <property type="match status" value="1"/>
</dbReference>
<dbReference type="SUPFAM" id="SSF52172">
    <property type="entry name" value="CheY-like"/>
    <property type="match status" value="1"/>
</dbReference>
<evidence type="ECO:0000256" key="2">
    <source>
        <dbReference type="ARBA" id="ARBA00022741"/>
    </source>
</evidence>
<dbReference type="SMART" id="SM00448">
    <property type="entry name" value="REC"/>
    <property type="match status" value="1"/>
</dbReference>
<keyword evidence="2" id="KW-0547">Nucleotide-binding</keyword>
<dbReference type="EMBL" id="QZKU01000019">
    <property type="protein sequence ID" value="RJP25668.1"/>
    <property type="molecule type" value="Genomic_DNA"/>
</dbReference>
<dbReference type="PANTHER" id="PTHR32071">
    <property type="entry name" value="TRANSCRIPTIONAL REGULATORY PROTEIN"/>
    <property type="match status" value="1"/>
</dbReference>
<proteinExistence type="predicted"/>
<dbReference type="Pfam" id="PF02954">
    <property type="entry name" value="HTH_8"/>
    <property type="match status" value="1"/>
</dbReference>
<dbReference type="GO" id="GO:0000160">
    <property type="term" value="P:phosphorelay signal transduction system"/>
    <property type="evidence" value="ECO:0007669"/>
    <property type="project" value="UniProtKB-KW"/>
</dbReference>
<dbReference type="InterPro" id="IPR002078">
    <property type="entry name" value="Sigma_54_int"/>
</dbReference>
<keyword evidence="7" id="KW-0804">Transcription</keyword>
<dbReference type="InterPro" id="IPR011006">
    <property type="entry name" value="CheY-like_superfamily"/>
</dbReference>
<gene>
    <name evidence="11" type="ORF">C4520_01985</name>
</gene>
<dbReference type="SUPFAM" id="SSF46689">
    <property type="entry name" value="Homeodomain-like"/>
    <property type="match status" value="1"/>
</dbReference>
<comment type="caution">
    <text evidence="11">The sequence shown here is derived from an EMBL/GenBank/DDBJ whole genome shotgun (WGS) entry which is preliminary data.</text>
</comment>
<dbReference type="InterPro" id="IPR025944">
    <property type="entry name" value="Sigma_54_int_dom_CS"/>
</dbReference>
<keyword evidence="1 8" id="KW-0597">Phosphoprotein</keyword>
<dbReference type="CDD" id="cd00009">
    <property type="entry name" value="AAA"/>
    <property type="match status" value="1"/>
</dbReference>
<dbReference type="Gene3D" id="1.10.8.60">
    <property type="match status" value="1"/>
</dbReference>
<dbReference type="Gene3D" id="3.40.50.300">
    <property type="entry name" value="P-loop containing nucleotide triphosphate hydrolases"/>
    <property type="match status" value="1"/>
</dbReference>
<feature type="domain" description="Response regulatory" evidence="10">
    <location>
        <begin position="5"/>
        <end position="119"/>
    </location>
</feature>
<evidence type="ECO:0000313" key="11">
    <source>
        <dbReference type="EMBL" id="RJP25668.1"/>
    </source>
</evidence>
<reference evidence="11 12" key="1">
    <citation type="journal article" date="2017" name="ISME J.">
        <title>Energy and carbon metabolisms in a deep terrestrial subsurface fluid microbial community.</title>
        <authorList>
            <person name="Momper L."/>
            <person name="Jungbluth S.P."/>
            <person name="Lee M.D."/>
            <person name="Amend J.P."/>
        </authorList>
    </citation>
    <scope>NUCLEOTIDE SEQUENCE [LARGE SCALE GENOMIC DNA]</scope>
    <source>
        <strain evidence="11">SURF_5</strain>
    </source>
</reference>
<dbReference type="Gene3D" id="1.10.10.60">
    <property type="entry name" value="Homeodomain-like"/>
    <property type="match status" value="1"/>
</dbReference>
<dbReference type="InterPro" id="IPR002197">
    <property type="entry name" value="HTH_Fis"/>
</dbReference>
<organism evidence="11 12">
    <name type="scientific">Abyssobacteria bacterium (strain SURF_5)</name>
    <dbReference type="NCBI Taxonomy" id="2093360"/>
    <lineage>
        <taxon>Bacteria</taxon>
        <taxon>Pseudomonadati</taxon>
        <taxon>Candidatus Hydrogenedentota</taxon>
        <taxon>Candidatus Abyssobacteria</taxon>
    </lineage>
</organism>
<evidence type="ECO:0000259" key="9">
    <source>
        <dbReference type="PROSITE" id="PS50045"/>
    </source>
</evidence>
<dbReference type="InterPro" id="IPR058031">
    <property type="entry name" value="AAA_lid_NorR"/>
</dbReference>
<keyword evidence="3" id="KW-0067">ATP-binding</keyword>
<feature type="modified residue" description="4-aspartylphosphate" evidence="8">
    <location>
        <position position="54"/>
    </location>
</feature>
<feature type="domain" description="Sigma-54 factor interaction" evidence="9">
    <location>
        <begin position="144"/>
        <end position="369"/>
    </location>
</feature>
<dbReference type="SMART" id="SM00382">
    <property type="entry name" value="AAA"/>
    <property type="match status" value="1"/>
</dbReference>
<dbReference type="PROSITE" id="PS00676">
    <property type="entry name" value="SIGMA54_INTERACT_2"/>
    <property type="match status" value="1"/>
</dbReference>
<keyword evidence="4" id="KW-0902">Two-component regulatory system</keyword>
<dbReference type="Pfam" id="PF00158">
    <property type="entry name" value="Sigma54_activat"/>
    <property type="match status" value="1"/>
</dbReference>
<dbReference type="AlphaFoldDB" id="A0A3A4NYV8"/>
<dbReference type="PANTHER" id="PTHR32071:SF113">
    <property type="entry name" value="ALGINATE BIOSYNTHESIS TRANSCRIPTIONAL REGULATORY PROTEIN ALGB"/>
    <property type="match status" value="1"/>
</dbReference>
<dbReference type="InterPro" id="IPR027417">
    <property type="entry name" value="P-loop_NTPase"/>
</dbReference>
<dbReference type="PRINTS" id="PR01590">
    <property type="entry name" value="HTHFIS"/>
</dbReference>
<dbReference type="GO" id="GO:0005524">
    <property type="term" value="F:ATP binding"/>
    <property type="evidence" value="ECO:0007669"/>
    <property type="project" value="UniProtKB-KW"/>
</dbReference>
<evidence type="ECO:0000313" key="12">
    <source>
        <dbReference type="Proteomes" id="UP000265882"/>
    </source>
</evidence>
<evidence type="ECO:0000259" key="10">
    <source>
        <dbReference type="PROSITE" id="PS50110"/>
    </source>
</evidence>
<dbReference type="PROSITE" id="PS00688">
    <property type="entry name" value="SIGMA54_INTERACT_3"/>
    <property type="match status" value="1"/>
</dbReference>
<evidence type="ECO:0000256" key="5">
    <source>
        <dbReference type="ARBA" id="ARBA00023015"/>
    </source>
</evidence>
<protein>
    <submittedName>
        <fullName evidence="11">Sigma-54-dependent Fis family transcriptional regulator</fullName>
    </submittedName>
</protein>
<dbReference type="InterPro" id="IPR025662">
    <property type="entry name" value="Sigma_54_int_dom_ATP-bd_1"/>
</dbReference>
<evidence type="ECO:0000256" key="1">
    <source>
        <dbReference type="ARBA" id="ARBA00022553"/>
    </source>
</evidence>
<dbReference type="Pfam" id="PF25601">
    <property type="entry name" value="AAA_lid_14"/>
    <property type="match status" value="1"/>
</dbReference>
<evidence type="ECO:0000256" key="7">
    <source>
        <dbReference type="ARBA" id="ARBA00023163"/>
    </source>
</evidence>
<dbReference type="GO" id="GO:0006355">
    <property type="term" value="P:regulation of DNA-templated transcription"/>
    <property type="evidence" value="ECO:0007669"/>
    <property type="project" value="InterPro"/>
</dbReference>
<dbReference type="FunFam" id="3.40.50.300:FF:000006">
    <property type="entry name" value="DNA-binding transcriptional regulator NtrC"/>
    <property type="match status" value="1"/>
</dbReference>
<keyword evidence="6" id="KW-0238">DNA-binding</keyword>
<evidence type="ECO:0000256" key="8">
    <source>
        <dbReference type="PROSITE-ProRule" id="PRU00169"/>
    </source>
</evidence>
<dbReference type="GO" id="GO:0043565">
    <property type="term" value="F:sequence-specific DNA binding"/>
    <property type="evidence" value="ECO:0007669"/>
    <property type="project" value="InterPro"/>
</dbReference>
<keyword evidence="5" id="KW-0805">Transcription regulation</keyword>
<dbReference type="InterPro" id="IPR001789">
    <property type="entry name" value="Sig_transdc_resp-reg_receiver"/>
</dbReference>
<name>A0A3A4NYV8_ABYX5</name>
<sequence>MRPEKILLVDDDESLRKVLHYNLEQQGFIVFPASDGSEALRLYDEHEPDLVITDIKMPGLDGIDLLKEIKRRDLEKLVIVVTAFGTIDNAIEAMKLGAYDYITKPFNRDELKLVIQKALDLKRLRSRTSLLQAQLVEKFSFENIIGGSSRMAQVFEMIRRVAPSDATILIKGESGTGKELIARAIHYNSPRAGGNFVAVNCSSIPENLLESELFGHKKGAFTGAVSDKVGKFELSSGGTIFLDEVADLRFDLQAKLLRVLQEKEIERVGDPKPIKVDIRVVAATNKDLDEMLKNGDFREDLYHRIHVVPIVLPPLRERKDDIPLLVHHFKNKFSAAECKIEPDVMIAFSRYSWPGNVRELENVLQRSILLRKHPDRLTVKDLPDNILNAEQRLDFLLNVPEQGLNLDDVEKELLLYSLRKHNWNQTRSAKFLGITRQALIYRMEKYALRVEKPEQTEEKE</sequence>
<dbReference type="InterPro" id="IPR025943">
    <property type="entry name" value="Sigma_54_int_dom_ATP-bd_2"/>
</dbReference>
<dbReference type="InterPro" id="IPR009057">
    <property type="entry name" value="Homeodomain-like_sf"/>
</dbReference>
<evidence type="ECO:0000256" key="3">
    <source>
        <dbReference type="ARBA" id="ARBA00022840"/>
    </source>
</evidence>
<evidence type="ECO:0000256" key="6">
    <source>
        <dbReference type="ARBA" id="ARBA00023125"/>
    </source>
</evidence>
<dbReference type="SUPFAM" id="SSF52540">
    <property type="entry name" value="P-loop containing nucleoside triphosphate hydrolases"/>
    <property type="match status" value="1"/>
</dbReference>
<evidence type="ECO:0000256" key="4">
    <source>
        <dbReference type="ARBA" id="ARBA00023012"/>
    </source>
</evidence>